<keyword evidence="15 18" id="KW-0472">Membrane</keyword>
<evidence type="ECO:0000256" key="18">
    <source>
        <dbReference type="SAM" id="Phobius"/>
    </source>
</evidence>
<feature type="domain" description="Peptidase S9 prolyl oligopeptidase catalytic" evidence="19">
    <location>
        <begin position="684"/>
        <end position="888"/>
    </location>
</feature>
<dbReference type="InterPro" id="IPR029058">
    <property type="entry name" value="AB_hydrolase_fold"/>
</dbReference>
<feature type="compositionally biased region" description="Acidic residues" evidence="17">
    <location>
        <begin position="54"/>
        <end position="67"/>
    </location>
</feature>
<dbReference type="InterPro" id="IPR050278">
    <property type="entry name" value="Serine_Prot_S9B/DPPIV"/>
</dbReference>
<comment type="subcellular location">
    <subcellularLocation>
        <location evidence="3">Vacuole membrane</location>
        <topology evidence="3">Single-pass type II membrane protein</topology>
    </subcellularLocation>
</comment>
<dbReference type="EMBL" id="JAGMUV010000009">
    <property type="protein sequence ID" value="KAH7143859.1"/>
    <property type="molecule type" value="Genomic_DNA"/>
</dbReference>
<dbReference type="PANTHER" id="PTHR11731">
    <property type="entry name" value="PROTEASE FAMILY S9B,C DIPEPTIDYL-PEPTIDASE IV-RELATED"/>
    <property type="match status" value="1"/>
</dbReference>
<dbReference type="InterPro" id="IPR001375">
    <property type="entry name" value="Peptidase_S9_cat"/>
</dbReference>
<comment type="catalytic activity">
    <reaction evidence="1">
        <text>Release of an N-terminal dipeptide, Xaa-Yaa-|-Zaa-, from a polypeptide, preferentially when Yaa is Pro, provided Zaa is neither Pro nor hydroxyproline.</text>
        <dbReference type="EC" id="3.4.14.5"/>
    </reaction>
</comment>
<comment type="caution">
    <text evidence="21">The sequence shown here is derived from an EMBL/GenBank/DDBJ whole genome shotgun (WGS) entry which is preliminary data.</text>
</comment>
<dbReference type="Pfam" id="PF00326">
    <property type="entry name" value="Peptidase_S9"/>
    <property type="match status" value="1"/>
</dbReference>
<evidence type="ECO:0000256" key="8">
    <source>
        <dbReference type="ARBA" id="ARBA00022554"/>
    </source>
</evidence>
<evidence type="ECO:0000256" key="11">
    <source>
        <dbReference type="ARBA" id="ARBA00022801"/>
    </source>
</evidence>
<dbReference type="FunFam" id="3.40.50.1820:FF:000003">
    <property type="entry name" value="Dipeptidyl peptidase 4"/>
    <property type="match status" value="1"/>
</dbReference>
<dbReference type="GO" id="GO:0008236">
    <property type="term" value="F:serine-type peptidase activity"/>
    <property type="evidence" value="ECO:0007669"/>
    <property type="project" value="UniProtKB-KW"/>
</dbReference>
<evidence type="ECO:0000256" key="14">
    <source>
        <dbReference type="ARBA" id="ARBA00022989"/>
    </source>
</evidence>
<dbReference type="InterPro" id="IPR002469">
    <property type="entry name" value="Peptidase_S9B_N"/>
</dbReference>
<keyword evidence="7" id="KW-0031">Aminopeptidase</keyword>
<evidence type="ECO:0000256" key="15">
    <source>
        <dbReference type="ARBA" id="ARBA00023136"/>
    </source>
</evidence>
<dbReference type="GO" id="GO:0004177">
    <property type="term" value="F:aminopeptidase activity"/>
    <property type="evidence" value="ECO:0007669"/>
    <property type="project" value="UniProtKB-KW"/>
</dbReference>
<dbReference type="GO" id="GO:0005774">
    <property type="term" value="C:vacuolar membrane"/>
    <property type="evidence" value="ECO:0007669"/>
    <property type="project" value="UniProtKB-SubCell"/>
</dbReference>
<evidence type="ECO:0000256" key="4">
    <source>
        <dbReference type="ARBA" id="ARBA00006150"/>
    </source>
</evidence>
<dbReference type="Proteomes" id="UP000738349">
    <property type="component" value="Unassembled WGS sequence"/>
</dbReference>
<gene>
    <name evidence="21" type="ORF">EDB81DRAFT_947883</name>
</gene>
<evidence type="ECO:0000256" key="7">
    <source>
        <dbReference type="ARBA" id="ARBA00022438"/>
    </source>
</evidence>
<evidence type="ECO:0000256" key="16">
    <source>
        <dbReference type="ARBA" id="ARBA00023180"/>
    </source>
</evidence>
<organism evidence="21 22">
    <name type="scientific">Dactylonectria macrodidyma</name>
    <dbReference type="NCBI Taxonomy" id="307937"/>
    <lineage>
        <taxon>Eukaryota</taxon>
        <taxon>Fungi</taxon>
        <taxon>Dikarya</taxon>
        <taxon>Ascomycota</taxon>
        <taxon>Pezizomycotina</taxon>
        <taxon>Sordariomycetes</taxon>
        <taxon>Hypocreomycetidae</taxon>
        <taxon>Hypocreales</taxon>
        <taxon>Nectriaceae</taxon>
        <taxon>Dactylonectria</taxon>
    </lineage>
</organism>
<keyword evidence="10 18" id="KW-0812">Transmembrane</keyword>
<feature type="transmembrane region" description="Helical" evidence="18">
    <location>
        <begin position="90"/>
        <end position="111"/>
    </location>
</feature>
<proteinExistence type="inferred from homology"/>
<comment type="similarity">
    <text evidence="4">Belongs to the peptidase S9B family.</text>
</comment>
<evidence type="ECO:0000259" key="20">
    <source>
        <dbReference type="Pfam" id="PF00930"/>
    </source>
</evidence>
<dbReference type="AlphaFoldDB" id="A0A9P9ET14"/>
<reference evidence="21" key="1">
    <citation type="journal article" date="2021" name="Nat. Commun.">
        <title>Genetic determinants of endophytism in the Arabidopsis root mycobiome.</title>
        <authorList>
            <person name="Mesny F."/>
            <person name="Miyauchi S."/>
            <person name="Thiergart T."/>
            <person name="Pickel B."/>
            <person name="Atanasova L."/>
            <person name="Karlsson M."/>
            <person name="Huettel B."/>
            <person name="Barry K.W."/>
            <person name="Haridas S."/>
            <person name="Chen C."/>
            <person name="Bauer D."/>
            <person name="Andreopoulos W."/>
            <person name="Pangilinan J."/>
            <person name="LaButti K."/>
            <person name="Riley R."/>
            <person name="Lipzen A."/>
            <person name="Clum A."/>
            <person name="Drula E."/>
            <person name="Henrissat B."/>
            <person name="Kohler A."/>
            <person name="Grigoriev I.V."/>
            <person name="Martin F.M."/>
            <person name="Hacquard S."/>
        </authorList>
    </citation>
    <scope>NUCLEOTIDE SEQUENCE</scope>
    <source>
        <strain evidence="21">MPI-CAGE-AT-0147</strain>
    </source>
</reference>
<keyword evidence="22" id="KW-1185">Reference proteome</keyword>
<dbReference type="GO" id="GO:0008239">
    <property type="term" value="F:dipeptidyl-peptidase activity"/>
    <property type="evidence" value="ECO:0007669"/>
    <property type="project" value="UniProtKB-EC"/>
</dbReference>
<evidence type="ECO:0000256" key="9">
    <source>
        <dbReference type="ARBA" id="ARBA00022670"/>
    </source>
</evidence>
<dbReference type="GO" id="GO:0005886">
    <property type="term" value="C:plasma membrane"/>
    <property type="evidence" value="ECO:0007669"/>
    <property type="project" value="TreeGrafter"/>
</dbReference>
<evidence type="ECO:0000256" key="1">
    <source>
        <dbReference type="ARBA" id="ARBA00001257"/>
    </source>
</evidence>
<evidence type="ECO:0000259" key="19">
    <source>
        <dbReference type="Pfam" id="PF00326"/>
    </source>
</evidence>
<comment type="function">
    <text evidence="2">Type IV dipeptidyl-peptidase which removes N-terminal dipeptides sequentially from polypeptides having unsubstituted N-termini provided that the penultimate residue is proline.</text>
</comment>
<dbReference type="PANTHER" id="PTHR11731:SF200">
    <property type="entry name" value="DIPEPTIDYL PEPTIDASE 10, ISOFORM B"/>
    <property type="match status" value="1"/>
</dbReference>
<keyword evidence="11" id="KW-0378">Hydrolase</keyword>
<feature type="compositionally biased region" description="Low complexity" evidence="17">
    <location>
        <begin position="17"/>
        <end position="28"/>
    </location>
</feature>
<keyword evidence="8" id="KW-0926">Vacuole</keyword>
<dbReference type="SUPFAM" id="SSF53474">
    <property type="entry name" value="alpha/beta-Hydrolases"/>
    <property type="match status" value="1"/>
</dbReference>
<evidence type="ECO:0000313" key="22">
    <source>
        <dbReference type="Proteomes" id="UP000738349"/>
    </source>
</evidence>
<evidence type="ECO:0000256" key="5">
    <source>
        <dbReference type="ARBA" id="ARBA00012062"/>
    </source>
</evidence>
<sequence length="910" mass="102368">MDRTTSNSDNEPRSSHDSLSSVSTTSLVFERLHERSEKDAQKDAEKHNDPRGFDDDDPMRDDPDDLETGPFLGPGAALQRRPMDKGLRRILIIAAVVFIGGWFAGLGIFVVSGSYHHESDTEHDPDADSRGSGKSLQMDQLFNGFWSPQYHTVSWLAGPDGEDGLMLEVGALGKDYMVVEDIRTQRDTMTTGDASTKLTKSRTLIQQPYFQYGGRQYTPAWTGPSPDLTKVLIGINREKNWRHSFTATYFIFDVESQTAEPLDPLNVDAKVQLASWSPQSDAISFTKDNNLFIRRLTGKKDVIQVTSDGGPEYFYGIPDWVYEEEVFGDRSATWWSEDGKYVAFLRTNETGVPEYPVQFFVNRPSGKEPKEGEENYPEVQQIKYPKAGAHNPVVDVQFYDVEKADVFSVSVDDAFKDDNRIINNIMWTGDKVIVKETNRVSDILKVVLIDVSTRKAKTLNTINVDEIDGGWFEISHKMTYIPADSDNGREHDGYVDTVIHEGYEHIGYFTPLDNPDPILLTSGRWEVEDAPSAVDLVNNLVYFVAAKESSIQRHVYSVKLDGTDLKPLTDISKEAYYTASFSAGAGFVLLSYRGPKVPSQKVISTPSNPVAYSHVLEGNDELSERARKYELPILKYGTLDLGNDIEVNYVERRPTHFNKNKKYPVLFQQYSGPGSQSVTKKFAVDFQSYVAGALGYIVVTVDPRGTGFKGRKFRVGVRNQLGVLEAQDHIAAAASFASRSYVDEERLAIWGWSYGGFETLKTLEQDAGRTFSYGMAVAPVTDWSFYDSIYTERYMRTPQENPDGYAASKISNATALGSNKRFLLMHGVADDNVHFQNSLTLLDELDLAGIENYDVHVFPDSDHSIYFHGANRIVYDKLRNWLINAFNGEWLKIADPKPNVDKRKKRQAVE</sequence>
<accession>A0A9P9ET14</accession>
<dbReference type="GO" id="GO:0006508">
    <property type="term" value="P:proteolysis"/>
    <property type="evidence" value="ECO:0007669"/>
    <property type="project" value="UniProtKB-KW"/>
</dbReference>
<dbReference type="OrthoDB" id="16520at2759"/>
<dbReference type="Gene3D" id="2.140.10.30">
    <property type="entry name" value="Dipeptidylpeptidase IV, N-terminal domain"/>
    <property type="match status" value="1"/>
</dbReference>
<name>A0A9P9ET14_9HYPO</name>
<keyword evidence="12" id="KW-0720">Serine protease</keyword>
<dbReference type="EC" id="3.4.14.5" evidence="5"/>
<evidence type="ECO:0000313" key="21">
    <source>
        <dbReference type="EMBL" id="KAH7143859.1"/>
    </source>
</evidence>
<protein>
    <recommendedName>
        <fullName evidence="6">Probable dipeptidyl-aminopeptidase B</fullName>
        <ecNumber evidence="5">3.4.14.5</ecNumber>
    </recommendedName>
</protein>
<keyword evidence="14 18" id="KW-1133">Transmembrane helix</keyword>
<keyword evidence="9" id="KW-0645">Protease</keyword>
<evidence type="ECO:0000256" key="13">
    <source>
        <dbReference type="ARBA" id="ARBA00022968"/>
    </source>
</evidence>
<evidence type="ECO:0000256" key="12">
    <source>
        <dbReference type="ARBA" id="ARBA00022825"/>
    </source>
</evidence>
<dbReference type="SUPFAM" id="SSF82171">
    <property type="entry name" value="DPP6 N-terminal domain-like"/>
    <property type="match status" value="1"/>
</dbReference>
<evidence type="ECO:0000256" key="2">
    <source>
        <dbReference type="ARBA" id="ARBA00002218"/>
    </source>
</evidence>
<dbReference type="Pfam" id="PF00930">
    <property type="entry name" value="DPPIV_N"/>
    <property type="match status" value="1"/>
</dbReference>
<keyword evidence="16" id="KW-0325">Glycoprotein</keyword>
<dbReference type="Gene3D" id="3.40.50.1820">
    <property type="entry name" value="alpha/beta hydrolase"/>
    <property type="match status" value="1"/>
</dbReference>
<keyword evidence="13" id="KW-0735">Signal-anchor</keyword>
<evidence type="ECO:0000256" key="10">
    <source>
        <dbReference type="ARBA" id="ARBA00022692"/>
    </source>
</evidence>
<feature type="domain" description="Dipeptidylpeptidase IV N-terminal" evidence="20">
    <location>
        <begin position="225"/>
        <end position="598"/>
    </location>
</feature>
<feature type="compositionally biased region" description="Basic and acidic residues" evidence="17">
    <location>
        <begin position="30"/>
        <end position="53"/>
    </location>
</feature>
<feature type="region of interest" description="Disordered" evidence="17">
    <location>
        <begin position="1"/>
        <end position="78"/>
    </location>
</feature>
<evidence type="ECO:0000256" key="6">
    <source>
        <dbReference type="ARBA" id="ARBA00014118"/>
    </source>
</evidence>
<evidence type="ECO:0000256" key="3">
    <source>
        <dbReference type="ARBA" id="ARBA00004576"/>
    </source>
</evidence>
<evidence type="ECO:0000256" key="17">
    <source>
        <dbReference type="SAM" id="MobiDB-lite"/>
    </source>
</evidence>